<dbReference type="EMBL" id="BKDJ01000013">
    <property type="protein sequence ID" value="GER23893.1"/>
    <property type="molecule type" value="Genomic_DNA"/>
</dbReference>
<comment type="caution">
    <text evidence="1">The sequence shown here is derived from an EMBL/GenBank/DDBJ whole genome shotgun (WGS) entry which is preliminary data.</text>
</comment>
<gene>
    <name evidence="1" type="ORF">NCCP1664_23880</name>
</gene>
<dbReference type="Proteomes" id="UP000325307">
    <property type="component" value="Unassembled WGS sequence"/>
</dbReference>
<keyword evidence="2" id="KW-1185">Reference proteome</keyword>
<evidence type="ECO:0000313" key="1">
    <source>
        <dbReference type="EMBL" id="GER23893.1"/>
    </source>
</evidence>
<organism evidence="1 2">
    <name type="scientific">Zafaria cholistanensis</name>
    <dbReference type="NCBI Taxonomy" id="1682741"/>
    <lineage>
        <taxon>Bacteria</taxon>
        <taxon>Bacillati</taxon>
        <taxon>Actinomycetota</taxon>
        <taxon>Actinomycetes</taxon>
        <taxon>Micrococcales</taxon>
        <taxon>Micrococcaceae</taxon>
        <taxon>Zafaria</taxon>
    </lineage>
</organism>
<name>A0A5A7NSZ0_9MICC</name>
<dbReference type="OrthoDB" id="4965063at2"/>
<sequence length="74" mass="8003">MQGSQKLHEIRGGDAIVAKDAHGTELHGCTDVVAPHLGVLWVWETGTGTRRLLNAADFDFDILPRAADATPLRL</sequence>
<evidence type="ECO:0000313" key="2">
    <source>
        <dbReference type="Proteomes" id="UP000325307"/>
    </source>
</evidence>
<accession>A0A5A7NSZ0</accession>
<protein>
    <submittedName>
        <fullName evidence="1">Uncharacterized protein</fullName>
    </submittedName>
</protein>
<dbReference type="RefSeq" id="WP_149957491.1">
    <property type="nucleotide sequence ID" value="NZ_BKDJ01000013.1"/>
</dbReference>
<proteinExistence type="predicted"/>
<reference evidence="1 2" key="1">
    <citation type="submission" date="2019-09" db="EMBL/GenBank/DDBJ databases">
        <title>Arthrobacter zafarii sp. nov., a moderately thermotolerant and halotolerant actinobacterium isolated from Cholistan desert soil of Pakistan.</title>
        <authorList>
            <person name="Amin A."/>
            <person name="Ahmed I."/>
            <person name="Khalid N."/>
            <person name="Schumann P."/>
            <person name="Busse H.J."/>
            <person name="Khan I.U."/>
            <person name="Li S."/>
            <person name="Li W.J."/>
        </authorList>
    </citation>
    <scope>NUCLEOTIDE SEQUENCE [LARGE SCALE GENOMIC DNA]</scope>
    <source>
        <strain evidence="1 2">NCCP-1664</strain>
    </source>
</reference>
<dbReference type="AlphaFoldDB" id="A0A5A7NSZ0"/>